<evidence type="ECO:0000313" key="2">
    <source>
        <dbReference type="EMBL" id="GGF61940.1"/>
    </source>
</evidence>
<protein>
    <submittedName>
        <fullName evidence="2">Uncharacterized protein</fullName>
    </submittedName>
</protein>
<reference evidence="2" key="1">
    <citation type="journal article" date="2014" name="Int. J. Syst. Evol. Microbiol.">
        <title>Complete genome sequence of Corynebacterium casei LMG S-19264T (=DSM 44701T), isolated from a smear-ripened cheese.</title>
        <authorList>
            <consortium name="US DOE Joint Genome Institute (JGI-PGF)"/>
            <person name="Walter F."/>
            <person name="Albersmeier A."/>
            <person name="Kalinowski J."/>
            <person name="Ruckert C."/>
        </authorList>
    </citation>
    <scope>NUCLEOTIDE SEQUENCE</scope>
    <source>
        <strain evidence="2">CCM 7897</strain>
    </source>
</reference>
<dbReference type="Proteomes" id="UP000606044">
    <property type="component" value="Unassembled WGS sequence"/>
</dbReference>
<sequence>MSLVQNEQTKLMANALDRASTACLTVGVLGPAAAYLYGISPGAGPASQGVPILFGSLFWLAAAAVLHYWARTILGRLI</sequence>
<keyword evidence="1" id="KW-0812">Transmembrane</keyword>
<reference evidence="2" key="2">
    <citation type="submission" date="2020-09" db="EMBL/GenBank/DDBJ databases">
        <authorList>
            <person name="Sun Q."/>
            <person name="Sedlacek I."/>
        </authorList>
    </citation>
    <scope>NUCLEOTIDE SEQUENCE</scope>
    <source>
        <strain evidence="2">CCM 7897</strain>
    </source>
</reference>
<dbReference type="EMBL" id="BMCT01000002">
    <property type="protein sequence ID" value="GGF61940.1"/>
    <property type="molecule type" value="Genomic_DNA"/>
</dbReference>
<accession>A0A917FCG1</accession>
<evidence type="ECO:0000313" key="3">
    <source>
        <dbReference type="Proteomes" id="UP000606044"/>
    </source>
</evidence>
<feature type="transmembrane region" description="Helical" evidence="1">
    <location>
        <begin position="52"/>
        <end position="70"/>
    </location>
</feature>
<gene>
    <name evidence="2" type="ORF">GCM10007301_22100</name>
</gene>
<proteinExistence type="predicted"/>
<keyword evidence="3" id="KW-1185">Reference proteome</keyword>
<name>A0A917FCG1_9HYPH</name>
<comment type="caution">
    <text evidence="2">The sequence shown here is derived from an EMBL/GenBank/DDBJ whole genome shotgun (WGS) entry which is preliminary data.</text>
</comment>
<keyword evidence="1" id="KW-0472">Membrane</keyword>
<keyword evidence="1" id="KW-1133">Transmembrane helix</keyword>
<organism evidence="2 3">
    <name type="scientific">Azorhizobium oxalatiphilum</name>
    <dbReference type="NCBI Taxonomy" id="980631"/>
    <lineage>
        <taxon>Bacteria</taxon>
        <taxon>Pseudomonadati</taxon>
        <taxon>Pseudomonadota</taxon>
        <taxon>Alphaproteobacteria</taxon>
        <taxon>Hyphomicrobiales</taxon>
        <taxon>Xanthobacteraceae</taxon>
        <taxon>Azorhizobium</taxon>
    </lineage>
</organism>
<dbReference type="AlphaFoldDB" id="A0A917FCG1"/>
<feature type="transmembrane region" description="Helical" evidence="1">
    <location>
        <begin position="21"/>
        <end position="40"/>
    </location>
</feature>
<evidence type="ECO:0000256" key="1">
    <source>
        <dbReference type="SAM" id="Phobius"/>
    </source>
</evidence>